<reference evidence="1 2" key="1">
    <citation type="submission" date="2020-06" db="EMBL/GenBank/DDBJ databases">
        <title>WGS assembly of Ceratodon purpureus strain R40.</title>
        <authorList>
            <person name="Carey S.B."/>
            <person name="Jenkins J."/>
            <person name="Shu S."/>
            <person name="Lovell J.T."/>
            <person name="Sreedasyam A."/>
            <person name="Maumus F."/>
            <person name="Tiley G.P."/>
            <person name="Fernandez-Pozo N."/>
            <person name="Barry K."/>
            <person name="Chen C."/>
            <person name="Wang M."/>
            <person name="Lipzen A."/>
            <person name="Daum C."/>
            <person name="Saski C.A."/>
            <person name="Payton A.C."/>
            <person name="Mcbreen J.C."/>
            <person name="Conrad R.E."/>
            <person name="Kollar L.M."/>
            <person name="Olsson S."/>
            <person name="Huttunen S."/>
            <person name="Landis J.B."/>
            <person name="Wickett N.J."/>
            <person name="Johnson M.G."/>
            <person name="Rensing S.A."/>
            <person name="Grimwood J."/>
            <person name="Schmutz J."/>
            <person name="Mcdaniel S.F."/>
        </authorList>
    </citation>
    <scope>NUCLEOTIDE SEQUENCE [LARGE SCALE GENOMIC DNA]</scope>
    <source>
        <strain evidence="1 2">R40</strain>
    </source>
</reference>
<organism evidence="1 2">
    <name type="scientific">Ceratodon purpureus</name>
    <name type="common">Fire moss</name>
    <name type="synonym">Dicranum purpureum</name>
    <dbReference type="NCBI Taxonomy" id="3225"/>
    <lineage>
        <taxon>Eukaryota</taxon>
        <taxon>Viridiplantae</taxon>
        <taxon>Streptophyta</taxon>
        <taxon>Embryophyta</taxon>
        <taxon>Bryophyta</taxon>
        <taxon>Bryophytina</taxon>
        <taxon>Bryopsida</taxon>
        <taxon>Dicranidae</taxon>
        <taxon>Pseudoditrichales</taxon>
        <taxon>Ditrichaceae</taxon>
        <taxon>Ceratodon</taxon>
    </lineage>
</organism>
<evidence type="ECO:0000313" key="1">
    <source>
        <dbReference type="EMBL" id="KAG0556198.1"/>
    </source>
</evidence>
<accession>A0A8T0GEE2</accession>
<keyword evidence="2" id="KW-1185">Reference proteome</keyword>
<sequence>MGLRETRSFDSACENTVEAMKLYSVSVPSLWHASDLRVCFLLRLFENFHRQVEIHSNGVQASVTGRLSAFCYLTGSAYFSKHLQGLFTPEYLGSNLDTSATGCSWVKAL</sequence>
<gene>
    <name evidence="1" type="ORF">KC19_11G034100</name>
</gene>
<dbReference type="EMBL" id="CM026432">
    <property type="protein sequence ID" value="KAG0556198.1"/>
    <property type="molecule type" value="Genomic_DNA"/>
</dbReference>
<comment type="caution">
    <text evidence="1">The sequence shown here is derived from an EMBL/GenBank/DDBJ whole genome shotgun (WGS) entry which is preliminary data.</text>
</comment>
<proteinExistence type="predicted"/>
<name>A0A8T0GEE2_CERPU</name>
<protein>
    <submittedName>
        <fullName evidence="1">Uncharacterized protein</fullName>
    </submittedName>
</protein>
<dbReference type="AlphaFoldDB" id="A0A8T0GEE2"/>
<evidence type="ECO:0000313" key="2">
    <source>
        <dbReference type="Proteomes" id="UP000822688"/>
    </source>
</evidence>
<dbReference type="Proteomes" id="UP000822688">
    <property type="component" value="Chromosome 11"/>
</dbReference>